<keyword evidence="6" id="KW-0963">Cytoplasm</keyword>
<dbReference type="Gene3D" id="1.10.8.10">
    <property type="entry name" value="DNA helicase RuvA subunit, C-terminal domain"/>
    <property type="match status" value="1"/>
</dbReference>
<accession>A0A3Q9G3M5</accession>
<dbReference type="PANTHER" id="PTHR11741:SF0">
    <property type="entry name" value="ELONGATION FACTOR TS, MITOCHONDRIAL"/>
    <property type="match status" value="1"/>
</dbReference>
<dbReference type="SUPFAM" id="SSF54713">
    <property type="entry name" value="Elongation factor Ts (EF-Ts), dimerisation domain"/>
    <property type="match status" value="1"/>
</dbReference>
<gene>
    <name evidence="6" type="primary">tsf</name>
    <name evidence="10" type="ORF">EJ997_05945</name>
</gene>
<dbReference type="PROSITE" id="PS01126">
    <property type="entry name" value="EF_TS_1"/>
    <property type="match status" value="1"/>
</dbReference>
<dbReference type="InterPro" id="IPR036402">
    <property type="entry name" value="EF-Ts_dimer_sf"/>
</dbReference>
<comment type="similarity">
    <text evidence="1 6 7">Belongs to the EF-Ts family.</text>
</comment>
<dbReference type="OrthoDB" id="9808348at2"/>
<keyword evidence="3 6" id="KW-0251">Elongation factor</keyword>
<evidence type="ECO:0000256" key="2">
    <source>
        <dbReference type="ARBA" id="ARBA00016956"/>
    </source>
</evidence>
<dbReference type="RefSeq" id="WP_126703751.1">
    <property type="nucleotide sequence ID" value="NZ_CP034593.1"/>
</dbReference>
<evidence type="ECO:0000313" key="11">
    <source>
        <dbReference type="Proteomes" id="UP000280344"/>
    </source>
</evidence>
<organism evidence="10 11">
    <name type="scientific">Flaviflexus ciconiae</name>
    <dbReference type="NCBI Taxonomy" id="2496867"/>
    <lineage>
        <taxon>Bacteria</taxon>
        <taxon>Bacillati</taxon>
        <taxon>Actinomycetota</taxon>
        <taxon>Actinomycetes</taxon>
        <taxon>Actinomycetales</taxon>
        <taxon>Actinomycetaceae</taxon>
        <taxon>Flaviflexus</taxon>
    </lineage>
</organism>
<dbReference type="KEGG" id="flh:EJ997_05945"/>
<dbReference type="InterPro" id="IPR009060">
    <property type="entry name" value="UBA-like_sf"/>
</dbReference>
<dbReference type="FunFam" id="1.10.8.10:FF:000001">
    <property type="entry name" value="Elongation factor Ts"/>
    <property type="match status" value="1"/>
</dbReference>
<reference evidence="10 11" key="1">
    <citation type="submission" date="2018-12" db="EMBL/GenBank/DDBJ databases">
        <title>Complete genome sequence of Flaviflexus sp. H23T48.</title>
        <authorList>
            <person name="Bae J.-W."/>
            <person name="Lee J.-Y."/>
        </authorList>
    </citation>
    <scope>NUCLEOTIDE SEQUENCE [LARGE SCALE GENOMIC DNA]</scope>
    <source>
        <strain evidence="10 11">H23T48</strain>
    </source>
</reference>
<keyword evidence="11" id="KW-1185">Reference proteome</keyword>
<dbReference type="HAMAP" id="MF_00050">
    <property type="entry name" value="EF_Ts"/>
    <property type="match status" value="1"/>
</dbReference>
<dbReference type="NCBIfam" id="TIGR00116">
    <property type="entry name" value="tsf"/>
    <property type="match status" value="1"/>
</dbReference>
<evidence type="ECO:0000256" key="5">
    <source>
        <dbReference type="ARBA" id="ARBA00025453"/>
    </source>
</evidence>
<feature type="domain" description="Translation elongation factor EFTs/EF1B dimerisation" evidence="9">
    <location>
        <begin position="75"/>
        <end position="278"/>
    </location>
</feature>
<dbReference type="Gene3D" id="1.10.286.20">
    <property type="match status" value="1"/>
</dbReference>
<evidence type="ECO:0000259" key="9">
    <source>
        <dbReference type="Pfam" id="PF00889"/>
    </source>
</evidence>
<dbReference type="InterPro" id="IPR001816">
    <property type="entry name" value="Transl_elong_EFTs/EF1B"/>
</dbReference>
<dbReference type="AlphaFoldDB" id="A0A3Q9G3M5"/>
<dbReference type="Proteomes" id="UP000280344">
    <property type="component" value="Chromosome"/>
</dbReference>
<sequence length="280" mass="29211">MANYTAADIKALREKTGAGMLDVKNALAEAEGDPARAEELLRLKGLKSIAKREGRTASAGLVVSKVVDSADGQTGVLIELNSETDFVAKNDKFVTFADNVLEAAVASGAKTVDELLAAKLDEGTVEDGLNAMQAAIGEKIEIGHVATVSGENVAAYMHRTATDLPPQVGVLVATDAAGAGIAHDVAVHIAALNPSYLDRDSVPADVVENERRIAEEVTRAEGKPEQAIAKIVEGRLGGFFKQIVLLDQAYARDPKQSVAQVVQAAGGTITGFARVRVGAE</sequence>
<dbReference type="SUPFAM" id="SSF46934">
    <property type="entry name" value="UBA-like"/>
    <property type="match status" value="1"/>
</dbReference>
<comment type="subcellular location">
    <subcellularLocation>
        <location evidence="6 8">Cytoplasm</location>
    </subcellularLocation>
</comment>
<evidence type="ECO:0000256" key="6">
    <source>
        <dbReference type="HAMAP-Rule" id="MF_00050"/>
    </source>
</evidence>
<dbReference type="EMBL" id="CP034593">
    <property type="protein sequence ID" value="AZQ76945.1"/>
    <property type="molecule type" value="Genomic_DNA"/>
</dbReference>
<dbReference type="FunFam" id="1.10.286.20:FF:000001">
    <property type="entry name" value="Elongation factor Ts"/>
    <property type="match status" value="1"/>
</dbReference>
<evidence type="ECO:0000256" key="3">
    <source>
        <dbReference type="ARBA" id="ARBA00022768"/>
    </source>
</evidence>
<protein>
    <recommendedName>
        <fullName evidence="2 6">Elongation factor Ts</fullName>
        <shortName evidence="6">EF-Ts</shortName>
    </recommendedName>
</protein>
<feature type="region of interest" description="Involved in Mg(2+) ion dislocation from EF-Tu" evidence="6">
    <location>
        <begin position="84"/>
        <end position="87"/>
    </location>
</feature>
<dbReference type="InterPro" id="IPR014039">
    <property type="entry name" value="Transl_elong_EFTs/EF1B_dimer"/>
</dbReference>
<evidence type="ECO:0000313" key="10">
    <source>
        <dbReference type="EMBL" id="AZQ76945.1"/>
    </source>
</evidence>
<dbReference type="InterPro" id="IPR018101">
    <property type="entry name" value="Transl_elong_Ts_CS"/>
</dbReference>
<dbReference type="GO" id="GO:0003746">
    <property type="term" value="F:translation elongation factor activity"/>
    <property type="evidence" value="ECO:0007669"/>
    <property type="project" value="UniProtKB-UniRule"/>
</dbReference>
<evidence type="ECO:0000256" key="8">
    <source>
        <dbReference type="RuleBase" id="RU000643"/>
    </source>
</evidence>
<evidence type="ECO:0000256" key="4">
    <source>
        <dbReference type="ARBA" id="ARBA00022917"/>
    </source>
</evidence>
<dbReference type="Pfam" id="PF00889">
    <property type="entry name" value="EF_TS"/>
    <property type="match status" value="1"/>
</dbReference>
<dbReference type="GO" id="GO:0005737">
    <property type="term" value="C:cytoplasm"/>
    <property type="evidence" value="ECO:0007669"/>
    <property type="project" value="UniProtKB-SubCell"/>
</dbReference>
<name>A0A3Q9G3M5_9ACTO</name>
<dbReference type="PROSITE" id="PS01127">
    <property type="entry name" value="EF_TS_2"/>
    <property type="match status" value="1"/>
</dbReference>
<dbReference type="PANTHER" id="PTHR11741">
    <property type="entry name" value="ELONGATION FACTOR TS"/>
    <property type="match status" value="1"/>
</dbReference>
<keyword evidence="4 6" id="KW-0648">Protein biosynthesis</keyword>
<proteinExistence type="inferred from homology"/>
<evidence type="ECO:0000256" key="7">
    <source>
        <dbReference type="RuleBase" id="RU000642"/>
    </source>
</evidence>
<dbReference type="CDD" id="cd14275">
    <property type="entry name" value="UBA_EF-Ts"/>
    <property type="match status" value="1"/>
</dbReference>
<dbReference type="Gene3D" id="3.30.479.20">
    <property type="entry name" value="Elongation factor Ts, dimerisation domain"/>
    <property type="match status" value="2"/>
</dbReference>
<comment type="function">
    <text evidence="5 6 7">Associates with the EF-Tu.GDP complex and induces the exchange of GDP to GTP. It remains bound to the aminoacyl-tRNA.EF-Tu.GTP complex up to the GTP hydrolysis stage on the ribosome.</text>
</comment>
<evidence type="ECO:0000256" key="1">
    <source>
        <dbReference type="ARBA" id="ARBA00005532"/>
    </source>
</evidence>